<evidence type="ECO:0000256" key="1">
    <source>
        <dbReference type="SAM" id="Coils"/>
    </source>
</evidence>
<dbReference type="AlphaFoldDB" id="A0ABD1Y3P5"/>
<name>A0ABD1Y3P5_9MARC</name>
<proteinExistence type="predicted"/>
<dbReference type="PANTHER" id="PTHR31029:SF4">
    <property type="entry name" value="CYCLIN-DEPENDENT KINASE-LIKE PROTEIN"/>
    <property type="match status" value="1"/>
</dbReference>
<evidence type="ECO:0000259" key="2">
    <source>
        <dbReference type="Pfam" id="PF24994"/>
    </source>
</evidence>
<dbReference type="PANTHER" id="PTHR31029">
    <property type="entry name" value="CYCLIN-DEPENDENT KINASE-LIKE PROTEIN"/>
    <property type="match status" value="1"/>
</dbReference>
<keyword evidence="4" id="KW-1185">Reference proteome</keyword>
<dbReference type="InterPro" id="IPR042316">
    <property type="entry name" value="IRKI-like"/>
</dbReference>
<dbReference type="Proteomes" id="UP001605036">
    <property type="component" value="Unassembled WGS sequence"/>
</dbReference>
<gene>
    <name evidence="3" type="ORF">R1flu_001588</name>
</gene>
<evidence type="ECO:0000313" key="3">
    <source>
        <dbReference type="EMBL" id="KAL2621383.1"/>
    </source>
</evidence>
<dbReference type="InterPro" id="IPR056813">
    <property type="entry name" value="GIL1_IRKI_C"/>
</dbReference>
<feature type="coiled-coil region" evidence="1">
    <location>
        <begin position="193"/>
        <end position="227"/>
    </location>
</feature>
<sequence>MRGGPRTRPSERKRNYRRQVLEDKSATVTELNDSECMSPLILTSTELETLLIQKFRSRRSAFQRIKSMFARLCPWEWRCLREMLGSVWASRFTLQSFRNSKNLELQLPDDSVAADCMINGKIDRDSFMELYYQKYSCMENAVTKFVGRRARSYEEEVAPHVEGIITFLAEGIEEAWREADDEHQAVVGFVQSMEELENQVSTLSAEVEEYESMKASQLERLAGMKQNSLSGFYLEESVTPVNLNQAVDAAQVAVSRFSKSWFDFLASRFANFCADRHDYERCYFARSSHFLHAMRADVNMCLFTNFEQEDFADGMSIHLDVKVRQSKCLEYFQSKTESLIAFEFARRKFPYLLKLYNRRYKHLSDTPGLLGVLDDSTKGMQSEFLAAARRVWLLHKLAFSFEPPARIFRVSMGVAFDENYMKPVVSIADDDNFVDKVGFMVAPGFFLGRTTIKAKIYPGTNGVPETIPQ</sequence>
<feature type="domain" description="GIL1/IRKI C-terminal" evidence="2">
    <location>
        <begin position="407"/>
        <end position="457"/>
    </location>
</feature>
<dbReference type="EMBL" id="JBHFFA010000006">
    <property type="protein sequence ID" value="KAL2621383.1"/>
    <property type="molecule type" value="Genomic_DNA"/>
</dbReference>
<protein>
    <recommendedName>
        <fullName evidence="2">GIL1/IRKI C-terminal domain-containing protein</fullName>
    </recommendedName>
</protein>
<evidence type="ECO:0000313" key="4">
    <source>
        <dbReference type="Proteomes" id="UP001605036"/>
    </source>
</evidence>
<organism evidence="3 4">
    <name type="scientific">Riccia fluitans</name>
    <dbReference type="NCBI Taxonomy" id="41844"/>
    <lineage>
        <taxon>Eukaryota</taxon>
        <taxon>Viridiplantae</taxon>
        <taxon>Streptophyta</taxon>
        <taxon>Embryophyta</taxon>
        <taxon>Marchantiophyta</taxon>
        <taxon>Marchantiopsida</taxon>
        <taxon>Marchantiidae</taxon>
        <taxon>Marchantiales</taxon>
        <taxon>Ricciaceae</taxon>
        <taxon>Riccia</taxon>
    </lineage>
</organism>
<accession>A0ABD1Y3P5</accession>
<comment type="caution">
    <text evidence="3">The sequence shown here is derived from an EMBL/GenBank/DDBJ whole genome shotgun (WGS) entry which is preliminary data.</text>
</comment>
<dbReference type="Pfam" id="PF24994">
    <property type="entry name" value="GIL1_IRKI_C"/>
    <property type="match status" value="1"/>
</dbReference>
<reference evidence="3 4" key="1">
    <citation type="submission" date="2024-09" db="EMBL/GenBank/DDBJ databases">
        <title>Chromosome-scale assembly of Riccia fluitans.</title>
        <authorList>
            <person name="Paukszto L."/>
            <person name="Sawicki J."/>
            <person name="Karawczyk K."/>
            <person name="Piernik-Szablinska J."/>
            <person name="Szczecinska M."/>
            <person name="Mazdziarz M."/>
        </authorList>
    </citation>
    <scope>NUCLEOTIDE SEQUENCE [LARGE SCALE GENOMIC DNA]</scope>
    <source>
        <strain evidence="3">Rf_01</strain>
        <tissue evidence="3">Aerial parts of the thallus</tissue>
    </source>
</reference>
<keyword evidence="1" id="KW-0175">Coiled coil</keyword>